<evidence type="ECO:0000313" key="4">
    <source>
        <dbReference type="EMBL" id="ODM17159.1"/>
    </source>
</evidence>
<feature type="compositionally biased region" description="Low complexity" evidence="1">
    <location>
        <begin position="122"/>
        <end position="169"/>
    </location>
</feature>
<evidence type="ECO:0000259" key="3">
    <source>
        <dbReference type="Pfam" id="PF24808"/>
    </source>
</evidence>
<sequence>MLPLTVLLSLVAASAAQNYSFPKGFDVKSVELATRSSWCTAQRNTCPKICNGKTDENSCEPENLTFSCKCDNGTADVEDYKLTVPFFVCQENFGNCIAAHPDDADGQDQCKRDNQCGTRNATETASKSDSESSSSSSDSSSPSSSSTATLTTSHQTDNSDSSAASSSPSTTANAAAALRMAQEHSTGVFATALLVVMGLAL</sequence>
<dbReference type="InterPro" id="IPR056124">
    <property type="entry name" value="DUF7707"/>
</dbReference>
<comment type="caution">
    <text evidence="4">The sequence shown here is derived from an EMBL/GenBank/DDBJ whole genome shotgun (WGS) entry which is preliminary data.</text>
</comment>
<accession>A0A1E3B8B4</accession>
<dbReference type="VEuPathDB" id="FungiDB:SI65_07558"/>
<feature type="chain" id="PRO_5009123564" description="DUF7707 domain-containing protein" evidence="2">
    <location>
        <begin position="17"/>
        <end position="201"/>
    </location>
</feature>
<name>A0A1E3B8B4_ASPCR</name>
<keyword evidence="5" id="KW-1185">Reference proteome</keyword>
<dbReference type="Pfam" id="PF24808">
    <property type="entry name" value="DUF7707"/>
    <property type="match status" value="1"/>
</dbReference>
<evidence type="ECO:0000313" key="5">
    <source>
        <dbReference type="Proteomes" id="UP000094569"/>
    </source>
</evidence>
<evidence type="ECO:0000256" key="1">
    <source>
        <dbReference type="SAM" id="MobiDB-lite"/>
    </source>
</evidence>
<dbReference type="OrthoDB" id="2121879at2759"/>
<gene>
    <name evidence="4" type="ORF">SI65_07558</name>
</gene>
<feature type="domain" description="DUF7707" evidence="3">
    <location>
        <begin position="25"/>
        <end position="120"/>
    </location>
</feature>
<keyword evidence="2" id="KW-0732">Signal</keyword>
<feature type="region of interest" description="Disordered" evidence="1">
    <location>
        <begin position="116"/>
        <end position="169"/>
    </location>
</feature>
<organism evidence="4 5">
    <name type="scientific">Aspergillus cristatus</name>
    <name type="common">Chinese Fuzhuan brick tea-fermentation fungus</name>
    <name type="synonym">Eurotium cristatum</name>
    <dbReference type="NCBI Taxonomy" id="573508"/>
    <lineage>
        <taxon>Eukaryota</taxon>
        <taxon>Fungi</taxon>
        <taxon>Dikarya</taxon>
        <taxon>Ascomycota</taxon>
        <taxon>Pezizomycotina</taxon>
        <taxon>Eurotiomycetes</taxon>
        <taxon>Eurotiomycetidae</taxon>
        <taxon>Eurotiales</taxon>
        <taxon>Aspergillaceae</taxon>
        <taxon>Aspergillus</taxon>
        <taxon>Aspergillus subgen. Aspergillus</taxon>
    </lineage>
</organism>
<dbReference type="PANTHER" id="PTHR38118">
    <property type="entry name" value="ANCHORED CELL WALL PROTEIN 11-RELATED"/>
    <property type="match status" value="1"/>
</dbReference>
<feature type="signal peptide" evidence="2">
    <location>
        <begin position="1"/>
        <end position="16"/>
    </location>
</feature>
<protein>
    <recommendedName>
        <fullName evidence="3">DUF7707 domain-containing protein</fullName>
    </recommendedName>
</protein>
<evidence type="ECO:0000256" key="2">
    <source>
        <dbReference type="SAM" id="SignalP"/>
    </source>
</evidence>
<dbReference type="EMBL" id="JXNT01000009">
    <property type="protein sequence ID" value="ODM17159.1"/>
    <property type="molecule type" value="Genomic_DNA"/>
</dbReference>
<dbReference type="AlphaFoldDB" id="A0A1E3B8B4"/>
<dbReference type="PANTHER" id="PTHR38118:SF4">
    <property type="match status" value="1"/>
</dbReference>
<proteinExistence type="predicted"/>
<reference evidence="4 5" key="1">
    <citation type="journal article" date="2016" name="BMC Genomics">
        <title>Comparative genomic and transcriptomic analyses of the Fuzhuan brick tea-fermentation fungus Aspergillus cristatus.</title>
        <authorList>
            <person name="Ge Y."/>
            <person name="Wang Y."/>
            <person name="Liu Y."/>
            <person name="Tan Y."/>
            <person name="Ren X."/>
            <person name="Zhang X."/>
            <person name="Hyde K.D."/>
            <person name="Liu Y."/>
            <person name="Liu Z."/>
        </authorList>
    </citation>
    <scope>NUCLEOTIDE SEQUENCE [LARGE SCALE GENOMIC DNA]</scope>
    <source>
        <strain evidence="4 5">GZAAS20.1005</strain>
    </source>
</reference>
<dbReference type="Proteomes" id="UP000094569">
    <property type="component" value="Unassembled WGS sequence"/>
</dbReference>